<sequence length="233" mass="25830">MSSSWLSKGQKLNNHYVMAIIHEAIQKAGTTQDDAELLTYASNAVSSLVSENGTLKGWNATFYTLDDIRMGNNILHWWNAGGRTEEKYEIAAKGLRDQLDRWAKNLHRRLSGIVHQSTRTRCGSTASTWPTHSMRHTLHTLSLTTPLPGMTSSCSLTWSKSTAATIPPTCSSTAIVRPRMLSGLIQSPVLHLMCGTVLSDGTSWLLWKPSRSSPSRTRDTPSFKSTLSLWRMA</sequence>
<dbReference type="AlphaFoldDB" id="Q0UM23"/>
<dbReference type="RefSeq" id="XP_001797543.1">
    <property type="nucleotide sequence ID" value="XM_001797491.1"/>
</dbReference>
<protein>
    <submittedName>
        <fullName evidence="1">Uncharacterized protein</fullName>
    </submittedName>
</protein>
<dbReference type="KEGG" id="pno:SNOG_07191"/>
<accession>Q0UM23</accession>
<dbReference type="EMBL" id="CH445334">
    <property type="protein sequence ID" value="EAT85842.2"/>
    <property type="molecule type" value="Genomic_DNA"/>
</dbReference>
<evidence type="ECO:0000313" key="2">
    <source>
        <dbReference type="Proteomes" id="UP000001055"/>
    </source>
</evidence>
<dbReference type="InParanoid" id="Q0UM23"/>
<organism evidence="1 2">
    <name type="scientific">Phaeosphaeria nodorum (strain SN15 / ATCC MYA-4574 / FGSC 10173)</name>
    <name type="common">Glume blotch fungus</name>
    <name type="synonym">Parastagonospora nodorum</name>
    <dbReference type="NCBI Taxonomy" id="321614"/>
    <lineage>
        <taxon>Eukaryota</taxon>
        <taxon>Fungi</taxon>
        <taxon>Dikarya</taxon>
        <taxon>Ascomycota</taxon>
        <taxon>Pezizomycotina</taxon>
        <taxon>Dothideomycetes</taxon>
        <taxon>Pleosporomycetidae</taxon>
        <taxon>Pleosporales</taxon>
        <taxon>Pleosporineae</taxon>
        <taxon>Phaeosphaeriaceae</taxon>
        <taxon>Parastagonospora</taxon>
    </lineage>
</organism>
<dbReference type="Proteomes" id="UP000001055">
    <property type="component" value="Unassembled WGS sequence"/>
</dbReference>
<reference evidence="2" key="1">
    <citation type="journal article" date="2007" name="Plant Cell">
        <title>Dothideomycete-plant interactions illuminated by genome sequencing and EST analysis of the wheat pathogen Stagonospora nodorum.</title>
        <authorList>
            <person name="Hane J.K."/>
            <person name="Lowe R.G."/>
            <person name="Solomon P.S."/>
            <person name="Tan K.C."/>
            <person name="Schoch C.L."/>
            <person name="Spatafora J.W."/>
            <person name="Crous P.W."/>
            <person name="Kodira C."/>
            <person name="Birren B.W."/>
            <person name="Galagan J.E."/>
            <person name="Torriani S.F."/>
            <person name="McDonald B.A."/>
            <person name="Oliver R.P."/>
        </authorList>
    </citation>
    <scope>NUCLEOTIDE SEQUENCE [LARGE SCALE GENOMIC DNA]</scope>
    <source>
        <strain evidence="2">SN15 / ATCC MYA-4574 / FGSC 10173</strain>
    </source>
</reference>
<evidence type="ECO:0000313" key="1">
    <source>
        <dbReference type="EMBL" id="EAT85842.2"/>
    </source>
</evidence>
<dbReference type="eggNOG" id="ENOG502QV67">
    <property type="taxonomic scope" value="Eukaryota"/>
</dbReference>
<dbReference type="VEuPathDB" id="FungiDB:JI435_071910"/>
<dbReference type="STRING" id="321614.Q0UM23"/>
<dbReference type="GO" id="GO:0005975">
    <property type="term" value="P:carbohydrate metabolic process"/>
    <property type="evidence" value="ECO:0007669"/>
    <property type="project" value="InterPro"/>
</dbReference>
<gene>
    <name evidence="1" type="ORF">SNOG_07191</name>
</gene>
<name>Q0UM23_PHANO</name>
<dbReference type="InterPro" id="IPR012341">
    <property type="entry name" value="6hp_glycosidase-like_sf"/>
</dbReference>
<dbReference type="Gene3D" id="1.50.10.10">
    <property type="match status" value="1"/>
</dbReference>
<dbReference type="GeneID" id="5974433"/>
<proteinExistence type="predicted"/>
<dbReference type="HOGENOM" id="CLU_1190266_0_0_1"/>